<proteinExistence type="predicted"/>
<evidence type="ECO:0000313" key="2">
    <source>
        <dbReference type="EMBL" id="EYU24836.1"/>
    </source>
</evidence>
<dbReference type="Proteomes" id="UP000030748">
    <property type="component" value="Unassembled WGS sequence"/>
</dbReference>
<reference evidence="2 3" key="1">
    <citation type="journal article" date="2013" name="Proc. Natl. Acad. Sci. U.S.A.">
        <title>Fine-scale variation in meiotic recombination in Mimulus inferred from population shotgun sequencing.</title>
        <authorList>
            <person name="Hellsten U."/>
            <person name="Wright K.M."/>
            <person name="Jenkins J."/>
            <person name="Shu S."/>
            <person name="Yuan Y."/>
            <person name="Wessler S.R."/>
            <person name="Schmutz J."/>
            <person name="Willis J.H."/>
            <person name="Rokhsar D.S."/>
        </authorList>
    </citation>
    <scope>NUCLEOTIDE SEQUENCE [LARGE SCALE GENOMIC DNA]</scope>
    <source>
        <strain evidence="3">cv. DUN x IM62</strain>
    </source>
</reference>
<evidence type="ECO:0000313" key="3">
    <source>
        <dbReference type="Proteomes" id="UP000030748"/>
    </source>
</evidence>
<name>A0A022QA62_ERYGU</name>
<organism evidence="2 3">
    <name type="scientific">Erythranthe guttata</name>
    <name type="common">Yellow monkey flower</name>
    <name type="synonym">Mimulus guttatus</name>
    <dbReference type="NCBI Taxonomy" id="4155"/>
    <lineage>
        <taxon>Eukaryota</taxon>
        <taxon>Viridiplantae</taxon>
        <taxon>Streptophyta</taxon>
        <taxon>Embryophyta</taxon>
        <taxon>Tracheophyta</taxon>
        <taxon>Spermatophyta</taxon>
        <taxon>Magnoliopsida</taxon>
        <taxon>eudicotyledons</taxon>
        <taxon>Gunneridae</taxon>
        <taxon>Pentapetalae</taxon>
        <taxon>asterids</taxon>
        <taxon>lamiids</taxon>
        <taxon>Lamiales</taxon>
        <taxon>Phrymaceae</taxon>
        <taxon>Erythranthe</taxon>
    </lineage>
</organism>
<accession>A0A022QA62</accession>
<dbReference type="AlphaFoldDB" id="A0A022QA62"/>
<feature type="transmembrane region" description="Helical" evidence="1">
    <location>
        <begin position="122"/>
        <end position="139"/>
    </location>
</feature>
<keyword evidence="1" id="KW-0812">Transmembrane</keyword>
<protein>
    <submittedName>
        <fullName evidence="2">Uncharacterized protein</fullName>
    </submittedName>
</protein>
<dbReference type="EMBL" id="KI632106">
    <property type="protein sequence ID" value="EYU24836.1"/>
    <property type="molecule type" value="Genomic_DNA"/>
</dbReference>
<dbReference type="InterPro" id="IPR040411">
    <property type="entry name" value="At5g23160-like"/>
</dbReference>
<dbReference type="PANTHER" id="PTHR34379:SF6">
    <property type="entry name" value="PROTEIN 3F"/>
    <property type="match status" value="1"/>
</dbReference>
<sequence>MKKKLFHCFQPMAIETAEERPISPPIIGPKQHMKKSLSQKIKISAGKNIHRLSLQLKNNNSSRKIYTHSKISDDVIDDDIQETEITSSKSTTSSSSVTEGKSPPLIEENIVRKKPCCSCTKINPFLYVFVLTLFFTILWGRATAIFFTLVLFYLFPLVFRPVIGKKPPELVEKA</sequence>
<gene>
    <name evidence="2" type="ORF">MIMGU_mgv1a014903mg</name>
</gene>
<keyword evidence="3" id="KW-1185">Reference proteome</keyword>
<keyword evidence="1" id="KW-1133">Transmembrane helix</keyword>
<feature type="transmembrane region" description="Helical" evidence="1">
    <location>
        <begin position="145"/>
        <end position="163"/>
    </location>
</feature>
<evidence type="ECO:0000256" key="1">
    <source>
        <dbReference type="SAM" id="Phobius"/>
    </source>
</evidence>
<dbReference type="PANTHER" id="PTHR34379">
    <property type="entry name" value="OS07G0553800 PROTEIN"/>
    <property type="match status" value="1"/>
</dbReference>
<keyword evidence="1" id="KW-0472">Membrane</keyword>